<accession>A0AB33YYX6</accession>
<feature type="non-terminal residue" evidence="1">
    <location>
        <position position="1"/>
    </location>
</feature>
<feature type="non-terminal residue" evidence="1">
    <location>
        <position position="72"/>
    </location>
</feature>
<dbReference type="EMBL" id="ASHL01000033">
    <property type="protein sequence ID" value="EPD12147.1"/>
    <property type="molecule type" value="Genomic_DNA"/>
</dbReference>
<evidence type="ECO:0000313" key="2">
    <source>
        <dbReference type="Proteomes" id="UP000015462"/>
    </source>
</evidence>
<sequence>GNGLQELGLAAETGLNAHRDLVPAKAVVQIDQLTAEDPQDVLGELGQSGLLALDDPLRKVDGPRHAPSDGDA</sequence>
<dbReference type="Proteomes" id="UP000015462">
    <property type="component" value="Unassembled WGS sequence"/>
</dbReference>
<name>A0AB33YYX6_9GAMM</name>
<evidence type="ECO:0000313" key="1">
    <source>
        <dbReference type="EMBL" id="EPD12147.1"/>
    </source>
</evidence>
<organism evidence="1 2">
    <name type="scientific">Cycloclasticus pugetii</name>
    <dbReference type="NCBI Taxonomy" id="34068"/>
    <lineage>
        <taxon>Bacteria</taxon>
        <taxon>Pseudomonadati</taxon>
        <taxon>Pseudomonadota</taxon>
        <taxon>Gammaproteobacteria</taxon>
        <taxon>Thiotrichales</taxon>
        <taxon>Piscirickettsiaceae</taxon>
        <taxon>Cycloclasticus</taxon>
    </lineage>
</organism>
<protein>
    <submittedName>
        <fullName evidence="1">Uncharacterized protein</fullName>
    </submittedName>
</protein>
<keyword evidence="2" id="KW-1185">Reference proteome</keyword>
<proteinExistence type="predicted"/>
<gene>
    <name evidence="1" type="ORF">L196_11433</name>
</gene>
<reference evidence="1 2" key="1">
    <citation type="journal article" date="2013" name="Genome Announc.">
        <title>Genome Sequence of the Pyrene- and Fluoranthene-Degrading Bacterium Cycloclasticus sp. Strain PY97M.</title>
        <authorList>
            <person name="Cui Z."/>
            <person name="Xu G."/>
            <person name="Li Q."/>
            <person name="Gao W."/>
            <person name="Zheng L."/>
        </authorList>
    </citation>
    <scope>NUCLEOTIDE SEQUENCE [LARGE SCALE GENOMIC DNA]</scope>
    <source>
        <strain evidence="1 2">PY97M</strain>
    </source>
</reference>
<dbReference type="AlphaFoldDB" id="A0AB33YYX6"/>
<comment type="caution">
    <text evidence="1">The sequence shown here is derived from an EMBL/GenBank/DDBJ whole genome shotgun (WGS) entry which is preliminary data.</text>
</comment>